<evidence type="ECO:0000313" key="3">
    <source>
        <dbReference type="Proteomes" id="UP001139646"/>
    </source>
</evidence>
<dbReference type="Pfam" id="PF13635">
    <property type="entry name" value="DUF4143"/>
    <property type="match status" value="1"/>
</dbReference>
<sequence length="365" mass="41308">MQELPNLYSYLRYFKEKAPDFKVISAGSLLEFEINNKNRQQGPTGRIEYSYLNPMTFEEYLLAANKLAYDKLKELSPTKPVSEGLHTILSNIFKEYLVCGGMPAAVQASINKEGPLRLDAIKNDIITGYIEDLPKYSDLSDTKYDTELLERILSVVMSNPSKGLQYNKIAPGYKIEKVKKHIDILASAKVIRRSIHTSENKTPLLNGVNPKNYKLFGLDLGLCYSFMGVSPMSIYSNIDINDMANGAIAEQYVAQTLASIPPFYKTKAIYHWERQKKGSTAEVDFITEVGSEIYPIECKSGKSNKLKSLKLLLEEKVFKTSLRCYSGNTEIETWSITKNNDEEYQASVMSIPLYMLEHFIESKAS</sequence>
<name>A0ABS9X567_9GAMM</name>
<dbReference type="PANTHER" id="PTHR33295">
    <property type="entry name" value="ATPASE"/>
    <property type="match status" value="1"/>
</dbReference>
<accession>A0ABS9X567</accession>
<protein>
    <submittedName>
        <fullName evidence="2">DUF4143 domain-containing protein</fullName>
    </submittedName>
</protein>
<dbReference type="SUPFAM" id="SSF52980">
    <property type="entry name" value="Restriction endonuclease-like"/>
    <property type="match status" value="1"/>
</dbReference>
<evidence type="ECO:0000259" key="1">
    <source>
        <dbReference type="Pfam" id="PF13635"/>
    </source>
</evidence>
<comment type="caution">
    <text evidence="2">The sequence shown here is derived from an EMBL/GenBank/DDBJ whole genome shotgun (WGS) entry which is preliminary data.</text>
</comment>
<dbReference type="InterPro" id="IPR025420">
    <property type="entry name" value="DUF4143"/>
</dbReference>
<dbReference type="Proteomes" id="UP001139646">
    <property type="component" value="Unassembled WGS sequence"/>
</dbReference>
<dbReference type="PANTHER" id="PTHR33295:SF7">
    <property type="entry name" value="ATPASE"/>
    <property type="match status" value="1"/>
</dbReference>
<dbReference type="EMBL" id="JAKKSL010000003">
    <property type="protein sequence ID" value="MCI2284922.1"/>
    <property type="molecule type" value="Genomic_DNA"/>
</dbReference>
<reference evidence="2" key="1">
    <citation type="submission" date="2022-01" db="EMBL/GenBank/DDBJ databases">
        <title>Colwellia maritima, isolated from seawater.</title>
        <authorList>
            <person name="Kristyanto S."/>
            <person name="Jung J."/>
            <person name="Jeon C.O."/>
        </authorList>
    </citation>
    <scope>NUCLEOTIDE SEQUENCE</scope>
    <source>
        <strain evidence="2">MSW7</strain>
    </source>
</reference>
<evidence type="ECO:0000313" key="2">
    <source>
        <dbReference type="EMBL" id="MCI2284922.1"/>
    </source>
</evidence>
<feature type="domain" description="DUF4143" evidence="1">
    <location>
        <begin position="143"/>
        <end position="301"/>
    </location>
</feature>
<dbReference type="InterPro" id="IPR011335">
    <property type="entry name" value="Restrct_endonuc-II-like"/>
</dbReference>
<organism evidence="2 3">
    <name type="scientific">Colwellia maritima</name>
    <dbReference type="NCBI Taxonomy" id="2912588"/>
    <lineage>
        <taxon>Bacteria</taxon>
        <taxon>Pseudomonadati</taxon>
        <taxon>Pseudomonadota</taxon>
        <taxon>Gammaproteobacteria</taxon>
        <taxon>Alteromonadales</taxon>
        <taxon>Colwelliaceae</taxon>
        <taxon>Colwellia</taxon>
    </lineage>
</organism>
<keyword evidence="3" id="KW-1185">Reference proteome</keyword>
<proteinExistence type="predicted"/>
<gene>
    <name evidence="2" type="ORF">L3081_17900</name>
</gene>